<evidence type="ECO:0000313" key="2">
    <source>
        <dbReference type="EMBL" id="AFL79418.1"/>
    </source>
</evidence>
<sequence length="204" mass="22219">MPGCFSVRFFAVRRLPAVGIPVLKRAGRYGSRPFFVCVGGAPDLSAAMTRPCLRDAGTYDFRTKWFLIFFQKKSQSPLFLPPCRPPSCHLAALPLCRPATLPSCHFAVLLLCRLAALPLCRPATLPPCHFAALPLCRPATLPPCRPPSCRPPSCRPLPCSLPPAALPPCRPAALPPATRCPADSPERRMPFPRPPLGPGKIRLR</sequence>
<dbReference type="KEGG" id="afd:Alfi_3183"/>
<gene>
    <name evidence="2" type="ordered locus">Alfi_3183</name>
</gene>
<organism evidence="2 3">
    <name type="scientific">Alistipes finegoldii (strain DSM 17242 / JCM 16770 / CCUG 46020 / CIP 107999 / KCTC 15236 / AHN 2437)</name>
    <dbReference type="NCBI Taxonomy" id="679935"/>
    <lineage>
        <taxon>Bacteria</taxon>
        <taxon>Pseudomonadati</taxon>
        <taxon>Bacteroidota</taxon>
        <taxon>Bacteroidia</taxon>
        <taxon>Bacteroidales</taxon>
        <taxon>Rikenellaceae</taxon>
        <taxon>Alistipes</taxon>
    </lineage>
</organism>
<name>I3YR00_ALIFI</name>
<dbReference type="Proteomes" id="UP000006052">
    <property type="component" value="Chromosome"/>
</dbReference>
<evidence type="ECO:0000313" key="3">
    <source>
        <dbReference type="Proteomes" id="UP000006052"/>
    </source>
</evidence>
<feature type="region of interest" description="Disordered" evidence="1">
    <location>
        <begin position="177"/>
        <end position="204"/>
    </location>
</feature>
<reference evidence="3" key="1">
    <citation type="journal article" date="2013" name="Stand. Genomic Sci.">
        <title>Complete genome sequence of the bile-resistant pigment-producing anaerobe Alistipes finegoldii type strain (AHN2437(T)).</title>
        <authorList>
            <person name="Mavromatis K."/>
            <person name="Stackebrandt E."/>
            <person name="Munk C."/>
            <person name="Lapidus A."/>
            <person name="Nolan M."/>
            <person name="Lucas S."/>
            <person name="Hammon N."/>
            <person name="Deshpande S."/>
            <person name="Cheng J.F."/>
            <person name="Tapia R."/>
            <person name="Goodwin L.A."/>
            <person name="Pitluck S."/>
            <person name="Liolios K."/>
            <person name="Pagani I."/>
            <person name="Ivanova N."/>
            <person name="Mikhailova N."/>
            <person name="Huntemann M."/>
            <person name="Pati A."/>
            <person name="Chen A."/>
            <person name="Palaniappan K."/>
            <person name="Land M."/>
            <person name="Hauser L."/>
            <person name="Rohde M."/>
            <person name="Gronow S."/>
            <person name="Goker M."/>
            <person name="Detter J.C."/>
            <person name="Bristow J."/>
            <person name="Eisen J.A."/>
            <person name="Markowitz V."/>
            <person name="Hugenholtz P."/>
            <person name="Kyrpides N.C."/>
            <person name="Klenk H.P."/>
            <person name="Woyke T."/>
        </authorList>
    </citation>
    <scope>NUCLEOTIDE SEQUENCE</scope>
    <source>
        <strain evidence="3">DSM 17242 / JCM 16770 / AHN 2437 / CCUG 46020 / CIP 107999</strain>
    </source>
</reference>
<dbReference type="EMBL" id="CP003274">
    <property type="protein sequence ID" value="AFL79418.1"/>
    <property type="molecule type" value="Genomic_DNA"/>
</dbReference>
<dbReference type="AlphaFoldDB" id="I3YR00"/>
<protein>
    <submittedName>
        <fullName evidence="2">Uncharacterized protein</fullName>
    </submittedName>
</protein>
<dbReference type="HOGENOM" id="CLU_1340913_0_0_10"/>
<evidence type="ECO:0000256" key="1">
    <source>
        <dbReference type="SAM" id="MobiDB-lite"/>
    </source>
</evidence>
<accession>I3YR00</accession>
<proteinExistence type="predicted"/>
<dbReference type="STRING" id="679935.Alfi_3183"/>